<evidence type="ECO:0000313" key="3">
    <source>
        <dbReference type="EMBL" id="AUM73708.1"/>
    </source>
</evidence>
<evidence type="ECO:0000256" key="1">
    <source>
        <dbReference type="PROSITE-ProRule" id="PRU00339"/>
    </source>
</evidence>
<dbReference type="Pfam" id="PF13432">
    <property type="entry name" value="TPR_16"/>
    <property type="match status" value="1"/>
</dbReference>
<dbReference type="OrthoDB" id="9815010at2"/>
<dbReference type="SUPFAM" id="SSF48452">
    <property type="entry name" value="TPR-like"/>
    <property type="match status" value="1"/>
</dbReference>
<dbReference type="Proteomes" id="UP000234882">
    <property type="component" value="Chromosome"/>
</dbReference>
<keyword evidence="1" id="KW-0802">TPR repeat</keyword>
<gene>
    <name evidence="3" type="ORF">CYR75_04905</name>
</gene>
<accession>A0A2K9MDJ1</accession>
<evidence type="ECO:0000256" key="2">
    <source>
        <dbReference type="SAM" id="SignalP"/>
    </source>
</evidence>
<dbReference type="Gene3D" id="1.25.40.10">
    <property type="entry name" value="Tetratricopeptide repeat domain"/>
    <property type="match status" value="1"/>
</dbReference>
<keyword evidence="2" id="KW-0732">Signal</keyword>
<sequence length="189" mass="19980">MNRRVPIFHHALAAIATAICTTGAFAGGAVAAAADPALFDMLASQNGDGWIKAEAEILTAWEDTGSDALNLIQQRGEDALDQGDYVAAIGHLTALTDHAPEHAMGFQLRGMAFWLNGDYGPAAADLARALTLEPRQYLALTQLGTMLEELGDIDRAADALRRSLSINPHQQDARDAAARLDTADSGTSI</sequence>
<dbReference type="RefSeq" id="WP_101499062.1">
    <property type="nucleotide sequence ID" value="NZ_CP025583.1"/>
</dbReference>
<feature type="signal peptide" evidence="2">
    <location>
        <begin position="1"/>
        <end position="26"/>
    </location>
</feature>
<organism evidence="3 4">
    <name type="scientific">Paracoccus jeotgali</name>
    <dbReference type="NCBI Taxonomy" id="2065379"/>
    <lineage>
        <taxon>Bacteria</taxon>
        <taxon>Pseudomonadati</taxon>
        <taxon>Pseudomonadota</taxon>
        <taxon>Alphaproteobacteria</taxon>
        <taxon>Rhodobacterales</taxon>
        <taxon>Paracoccaceae</taxon>
        <taxon>Paracoccus</taxon>
    </lineage>
</organism>
<evidence type="ECO:0000313" key="4">
    <source>
        <dbReference type="Proteomes" id="UP000234882"/>
    </source>
</evidence>
<reference evidence="4" key="1">
    <citation type="submission" date="2017-12" db="EMBL/GenBank/DDBJ databases">
        <title>Genomic analysis of Paracoccus sp. CBA4604.</title>
        <authorList>
            <person name="Roh S.W."/>
            <person name="Kim J.Y."/>
            <person name="Kim J.S."/>
        </authorList>
    </citation>
    <scope>NUCLEOTIDE SEQUENCE [LARGE SCALE GENOMIC DNA]</scope>
    <source>
        <strain evidence="4">CBA4604</strain>
    </source>
</reference>
<feature type="repeat" description="TPR" evidence="1">
    <location>
        <begin position="137"/>
        <end position="170"/>
    </location>
</feature>
<proteinExistence type="predicted"/>
<feature type="chain" id="PRO_5014791588" evidence="2">
    <location>
        <begin position="27"/>
        <end position="189"/>
    </location>
</feature>
<dbReference type="EMBL" id="CP025583">
    <property type="protein sequence ID" value="AUM73708.1"/>
    <property type="molecule type" value="Genomic_DNA"/>
</dbReference>
<dbReference type="PROSITE" id="PS50005">
    <property type="entry name" value="TPR"/>
    <property type="match status" value="1"/>
</dbReference>
<name>A0A2K9MDJ1_9RHOB</name>
<dbReference type="InterPro" id="IPR019734">
    <property type="entry name" value="TPR_rpt"/>
</dbReference>
<dbReference type="InterPro" id="IPR011990">
    <property type="entry name" value="TPR-like_helical_dom_sf"/>
</dbReference>
<dbReference type="AlphaFoldDB" id="A0A2K9MDJ1"/>
<dbReference type="KEGG" id="paru:CYR75_04905"/>
<protein>
    <submittedName>
        <fullName evidence="3">Uncharacterized protein</fullName>
    </submittedName>
</protein>
<dbReference type="SMART" id="SM00028">
    <property type="entry name" value="TPR"/>
    <property type="match status" value="3"/>
</dbReference>
<keyword evidence="4" id="KW-1185">Reference proteome</keyword>